<organism evidence="1 2">
    <name type="scientific">Streptomyces hygroscopicus</name>
    <dbReference type="NCBI Taxonomy" id="1912"/>
    <lineage>
        <taxon>Bacteria</taxon>
        <taxon>Bacillati</taxon>
        <taxon>Actinomycetota</taxon>
        <taxon>Actinomycetes</taxon>
        <taxon>Kitasatosporales</taxon>
        <taxon>Streptomycetaceae</taxon>
        <taxon>Streptomyces</taxon>
        <taxon>Streptomyces violaceusniger group</taxon>
    </lineage>
</organism>
<evidence type="ECO:0000313" key="2">
    <source>
        <dbReference type="Proteomes" id="UP001054854"/>
    </source>
</evidence>
<dbReference type="Proteomes" id="UP001054854">
    <property type="component" value="Unassembled WGS sequence"/>
</dbReference>
<name>A0ABQ3TYN1_STRHY</name>
<protein>
    <submittedName>
        <fullName evidence="1">Uncharacterized protein</fullName>
    </submittedName>
</protein>
<sequence>MRRHRPGAHRPPGSVRAFPDVVPLVVNVARMVVNVARGLVVNVTFGVEWAYDQWLS</sequence>
<reference evidence="1" key="1">
    <citation type="submission" date="2024-05" db="EMBL/GenBank/DDBJ databases">
        <title>Whole genome shotgun sequence of Streptomyces hygroscopicus NBRC 113678.</title>
        <authorList>
            <person name="Komaki H."/>
            <person name="Tamura T."/>
        </authorList>
    </citation>
    <scope>NUCLEOTIDE SEQUENCE</scope>
    <source>
        <strain evidence="1">N11-34</strain>
    </source>
</reference>
<comment type="caution">
    <text evidence="1">The sequence shown here is derived from an EMBL/GenBank/DDBJ whole genome shotgun (WGS) entry which is preliminary data.</text>
</comment>
<keyword evidence="2" id="KW-1185">Reference proteome</keyword>
<evidence type="ECO:0000313" key="1">
    <source>
        <dbReference type="EMBL" id="GHJ28488.1"/>
    </source>
</evidence>
<proteinExistence type="predicted"/>
<accession>A0ABQ3TYN1</accession>
<dbReference type="EMBL" id="BNEK01000003">
    <property type="protein sequence ID" value="GHJ28488.1"/>
    <property type="molecule type" value="Genomic_DNA"/>
</dbReference>
<gene>
    <name evidence="1" type="ORF">TPA0910_29210</name>
</gene>